<dbReference type="AlphaFoldDB" id="A0A4P7NUP1"/>
<name>A0A4P7NUP1_PYROR</name>
<feature type="compositionally biased region" description="Polar residues" evidence="1">
    <location>
        <begin position="44"/>
        <end position="59"/>
    </location>
</feature>
<organism evidence="2 3">
    <name type="scientific">Pyricularia oryzae</name>
    <name type="common">Rice blast fungus</name>
    <name type="synonym">Magnaporthe oryzae</name>
    <dbReference type="NCBI Taxonomy" id="318829"/>
    <lineage>
        <taxon>Eukaryota</taxon>
        <taxon>Fungi</taxon>
        <taxon>Dikarya</taxon>
        <taxon>Ascomycota</taxon>
        <taxon>Pezizomycotina</taxon>
        <taxon>Sordariomycetes</taxon>
        <taxon>Sordariomycetidae</taxon>
        <taxon>Magnaporthales</taxon>
        <taxon>Pyriculariaceae</taxon>
        <taxon>Pyricularia</taxon>
    </lineage>
</organism>
<dbReference type="EMBL" id="CP034210">
    <property type="protein sequence ID" value="QBZ66173.1"/>
    <property type="molecule type" value="Genomic_DNA"/>
</dbReference>
<evidence type="ECO:0000313" key="2">
    <source>
        <dbReference type="EMBL" id="QBZ66173.1"/>
    </source>
</evidence>
<proteinExistence type="predicted"/>
<feature type="region of interest" description="Disordered" evidence="1">
    <location>
        <begin position="1"/>
        <end position="59"/>
    </location>
</feature>
<protein>
    <submittedName>
        <fullName evidence="2">Uncharacterized protein</fullName>
    </submittedName>
</protein>
<dbReference type="Proteomes" id="UP000294847">
    <property type="component" value="Chromosome 7"/>
</dbReference>
<sequence>MRSNYDEAFSQQDSVVWSVPPGRNSRASWRRVGNTSEAKKESSGLLSQQKANTLLTGKL</sequence>
<feature type="compositionally biased region" description="Polar residues" evidence="1">
    <location>
        <begin position="1"/>
        <end position="15"/>
    </location>
</feature>
<evidence type="ECO:0000313" key="3">
    <source>
        <dbReference type="Proteomes" id="UP000294847"/>
    </source>
</evidence>
<gene>
    <name evidence="2" type="ORF">PoMZ_13144</name>
</gene>
<evidence type="ECO:0000256" key="1">
    <source>
        <dbReference type="SAM" id="MobiDB-lite"/>
    </source>
</evidence>
<reference evidence="2 3" key="1">
    <citation type="journal article" date="2019" name="Mol. Biol. Evol.">
        <title>Blast fungal genomes show frequent chromosomal changes, gene gains and losses, and effector gene turnover.</title>
        <authorList>
            <person name="Gomez Luciano L.B."/>
            <person name="Jason Tsai I."/>
            <person name="Chuma I."/>
            <person name="Tosa Y."/>
            <person name="Chen Y.H."/>
            <person name="Li J.Y."/>
            <person name="Li M.Y."/>
            <person name="Jade Lu M.Y."/>
            <person name="Nakayashiki H."/>
            <person name="Li W.H."/>
        </authorList>
    </citation>
    <scope>NUCLEOTIDE SEQUENCE [LARGE SCALE GENOMIC DNA]</scope>
    <source>
        <strain evidence="2">MZ5-1-6</strain>
    </source>
</reference>
<accession>A0A4P7NUP1</accession>